<dbReference type="Proteomes" id="UP000784294">
    <property type="component" value="Unassembled WGS sequence"/>
</dbReference>
<keyword evidence="3" id="KW-1185">Reference proteome</keyword>
<comment type="caution">
    <text evidence="2">The sequence shown here is derived from an EMBL/GenBank/DDBJ whole genome shotgun (WGS) entry which is preliminary data.</text>
</comment>
<evidence type="ECO:0000313" key="3">
    <source>
        <dbReference type="Proteomes" id="UP000784294"/>
    </source>
</evidence>
<dbReference type="EMBL" id="CAAALY010002440">
    <property type="protein sequence ID" value="VEL07770.1"/>
    <property type="molecule type" value="Genomic_DNA"/>
</dbReference>
<evidence type="ECO:0000313" key="2">
    <source>
        <dbReference type="EMBL" id="VEL07770.1"/>
    </source>
</evidence>
<reference evidence="2" key="1">
    <citation type="submission" date="2018-11" db="EMBL/GenBank/DDBJ databases">
        <authorList>
            <consortium name="Pathogen Informatics"/>
        </authorList>
    </citation>
    <scope>NUCLEOTIDE SEQUENCE</scope>
</reference>
<protein>
    <submittedName>
        <fullName evidence="2">Uncharacterized protein</fullName>
    </submittedName>
</protein>
<organism evidence="2 3">
    <name type="scientific">Protopolystoma xenopodis</name>
    <dbReference type="NCBI Taxonomy" id="117903"/>
    <lineage>
        <taxon>Eukaryota</taxon>
        <taxon>Metazoa</taxon>
        <taxon>Spiralia</taxon>
        <taxon>Lophotrochozoa</taxon>
        <taxon>Platyhelminthes</taxon>
        <taxon>Monogenea</taxon>
        <taxon>Polyopisthocotylea</taxon>
        <taxon>Polystomatidea</taxon>
        <taxon>Polystomatidae</taxon>
        <taxon>Protopolystoma</taxon>
    </lineage>
</organism>
<gene>
    <name evidence="2" type="ORF">PXEA_LOCUS1210</name>
</gene>
<feature type="region of interest" description="Disordered" evidence="1">
    <location>
        <begin position="113"/>
        <end position="174"/>
    </location>
</feature>
<feature type="compositionally biased region" description="Basic and acidic residues" evidence="1">
    <location>
        <begin position="162"/>
        <end position="174"/>
    </location>
</feature>
<proteinExistence type="predicted"/>
<feature type="compositionally biased region" description="Polar residues" evidence="1">
    <location>
        <begin position="113"/>
        <end position="127"/>
    </location>
</feature>
<evidence type="ECO:0000256" key="1">
    <source>
        <dbReference type="SAM" id="MobiDB-lite"/>
    </source>
</evidence>
<accession>A0A448WBJ6</accession>
<sequence length="210" mass="22261">MQFLSSGAAGEGQSCAVAAHLAYFLIERQLGSVRRDALLSGLAGAQLLTWTSSPRPFAQAAAGTPTGHALEQSGAELRNFFFQTGNLSPASGLLGELDSAGLVAKADSYSRWHSSSNGPHQATSRLAQDSAAWSRLDTDSRLPPQPAGRLNEATAAGQASSRRGEADKERRRPDRRGVLFNGSINRHKSPLLPTLWIALTLLVLASDVLC</sequence>
<name>A0A448WBJ6_9PLAT</name>
<dbReference type="AlphaFoldDB" id="A0A448WBJ6"/>